<protein>
    <recommendedName>
        <fullName evidence="7">WRKY domain-containing protein</fullName>
    </recommendedName>
</protein>
<proteinExistence type="predicted"/>
<keyword evidence="9" id="KW-1185">Reference proteome</keyword>
<dbReference type="GO" id="GO:0003700">
    <property type="term" value="F:DNA-binding transcription factor activity"/>
    <property type="evidence" value="ECO:0007669"/>
    <property type="project" value="InterPro"/>
</dbReference>
<feature type="domain" description="WRKY" evidence="7">
    <location>
        <begin position="284"/>
        <end position="350"/>
    </location>
</feature>
<dbReference type="PROSITE" id="PS50811">
    <property type="entry name" value="WRKY"/>
    <property type="match status" value="1"/>
</dbReference>
<dbReference type="Proteomes" id="UP000886595">
    <property type="component" value="Unassembled WGS sequence"/>
</dbReference>
<dbReference type="SUPFAM" id="SSF118290">
    <property type="entry name" value="WRKY DNA-binding domain"/>
    <property type="match status" value="1"/>
</dbReference>
<evidence type="ECO:0000256" key="1">
    <source>
        <dbReference type="ARBA" id="ARBA00004123"/>
    </source>
</evidence>
<dbReference type="OrthoDB" id="1918969at2759"/>
<dbReference type="InterPro" id="IPR003657">
    <property type="entry name" value="WRKY_dom"/>
</dbReference>
<dbReference type="AlphaFoldDB" id="A0A8X7WN96"/>
<dbReference type="InterPro" id="IPR036576">
    <property type="entry name" value="WRKY_dom_sf"/>
</dbReference>
<evidence type="ECO:0000313" key="9">
    <source>
        <dbReference type="Proteomes" id="UP000886595"/>
    </source>
</evidence>
<dbReference type="GO" id="GO:0043565">
    <property type="term" value="F:sequence-specific DNA binding"/>
    <property type="evidence" value="ECO:0007669"/>
    <property type="project" value="InterPro"/>
</dbReference>
<keyword evidence="5" id="KW-0539">Nucleus</keyword>
<dbReference type="Gene3D" id="2.20.25.80">
    <property type="entry name" value="WRKY domain"/>
    <property type="match status" value="1"/>
</dbReference>
<evidence type="ECO:0000256" key="3">
    <source>
        <dbReference type="ARBA" id="ARBA00023125"/>
    </source>
</evidence>
<sequence length="357" mass="40189">MEGEIEGTNRAAVESCHRVLNLLCSKPHQQDHGYDMSLVSETREAVFRFKRVGNLLSSSRSVGHARFRRAKKPQPHLSQSTFLDPFLQRTEPPSSQVRRSGFHDLSLGPTDSLTLGTRSFSLNSDAKAPLLQLNQQAVPSSNYLNMFPEHQQQQQQQLHERLQAHNHHQQRHQAEMMLRKCNSGISLSFDNSSCTPTMSSTRSFISSLSIDGSVANTEGNNSSFHLFGAPSSTDQSSQYSKRKCLMRGDEHGSTKCGSSSRCHCSKKRKHRVRRSIRVPAISNKVADIPPDDYSWRKYGQKPIKGSPYPRGYYKCSSIRGCPARKHVERCLEDPAMLIVTYEAEHNHPKLPSQTVTT</sequence>
<comment type="caution">
    <text evidence="8">The sequence shown here is derived from an EMBL/GenBank/DDBJ whole genome shotgun (WGS) entry which is preliminary data.</text>
</comment>
<dbReference type="FunFam" id="2.20.25.80:FF:000004">
    <property type="entry name" value="WRKY transcription factor 65"/>
    <property type="match status" value="1"/>
</dbReference>
<evidence type="ECO:0000313" key="8">
    <source>
        <dbReference type="EMBL" id="KAG2332906.1"/>
    </source>
</evidence>
<dbReference type="PANTHER" id="PTHR31282">
    <property type="entry name" value="WRKY TRANSCRIPTION FACTOR 21-RELATED"/>
    <property type="match status" value="1"/>
</dbReference>
<keyword evidence="2" id="KW-0805">Transcription regulation</keyword>
<evidence type="ECO:0000256" key="2">
    <source>
        <dbReference type="ARBA" id="ARBA00023015"/>
    </source>
</evidence>
<evidence type="ECO:0000256" key="6">
    <source>
        <dbReference type="SAM" id="MobiDB-lite"/>
    </source>
</evidence>
<keyword evidence="3" id="KW-0238">DNA-binding</keyword>
<organism evidence="8 9">
    <name type="scientific">Brassica carinata</name>
    <name type="common">Ethiopian mustard</name>
    <name type="synonym">Abyssinian cabbage</name>
    <dbReference type="NCBI Taxonomy" id="52824"/>
    <lineage>
        <taxon>Eukaryota</taxon>
        <taxon>Viridiplantae</taxon>
        <taxon>Streptophyta</taxon>
        <taxon>Embryophyta</taxon>
        <taxon>Tracheophyta</taxon>
        <taxon>Spermatophyta</taxon>
        <taxon>Magnoliopsida</taxon>
        <taxon>eudicotyledons</taxon>
        <taxon>Gunneridae</taxon>
        <taxon>Pentapetalae</taxon>
        <taxon>rosids</taxon>
        <taxon>malvids</taxon>
        <taxon>Brassicales</taxon>
        <taxon>Brassicaceae</taxon>
        <taxon>Brassiceae</taxon>
        <taxon>Brassica</taxon>
    </lineage>
</organism>
<gene>
    <name evidence="8" type="ORF">Bca52824_004086</name>
</gene>
<comment type="subcellular location">
    <subcellularLocation>
        <location evidence="1">Nucleus</location>
    </subcellularLocation>
</comment>
<evidence type="ECO:0000256" key="4">
    <source>
        <dbReference type="ARBA" id="ARBA00023163"/>
    </source>
</evidence>
<name>A0A8X7WN96_BRACI</name>
<evidence type="ECO:0000259" key="7">
    <source>
        <dbReference type="PROSITE" id="PS50811"/>
    </source>
</evidence>
<evidence type="ECO:0000256" key="5">
    <source>
        <dbReference type="ARBA" id="ARBA00023242"/>
    </source>
</evidence>
<keyword evidence="4" id="KW-0804">Transcription</keyword>
<dbReference type="GO" id="GO:0005516">
    <property type="term" value="F:calmodulin binding"/>
    <property type="evidence" value="ECO:0007669"/>
    <property type="project" value="UniProtKB-ARBA"/>
</dbReference>
<dbReference type="Pfam" id="PF10533">
    <property type="entry name" value="Plant_zn_clust"/>
    <property type="match status" value="1"/>
</dbReference>
<dbReference type="Pfam" id="PF03106">
    <property type="entry name" value="WRKY"/>
    <property type="match status" value="1"/>
</dbReference>
<feature type="region of interest" description="Disordered" evidence="6">
    <location>
        <begin position="86"/>
        <end position="108"/>
    </location>
</feature>
<dbReference type="InterPro" id="IPR044810">
    <property type="entry name" value="WRKY_plant"/>
</dbReference>
<dbReference type="SMART" id="SM00774">
    <property type="entry name" value="WRKY"/>
    <property type="match status" value="1"/>
</dbReference>
<dbReference type="InterPro" id="IPR018872">
    <property type="entry name" value="Zn-cluster-dom"/>
</dbReference>
<accession>A0A8X7WN96</accession>
<reference evidence="8 9" key="1">
    <citation type="submission" date="2020-02" db="EMBL/GenBank/DDBJ databases">
        <authorList>
            <person name="Ma Q."/>
            <person name="Huang Y."/>
            <person name="Song X."/>
            <person name="Pei D."/>
        </authorList>
    </citation>
    <scope>NUCLEOTIDE SEQUENCE [LARGE SCALE GENOMIC DNA]</scope>
    <source>
        <strain evidence="8">Sxm20200214</strain>
        <tissue evidence="8">Leaf</tissue>
    </source>
</reference>
<dbReference type="EMBL" id="JAAMPC010000001">
    <property type="protein sequence ID" value="KAG2332906.1"/>
    <property type="molecule type" value="Genomic_DNA"/>
</dbReference>
<dbReference type="GO" id="GO:0005634">
    <property type="term" value="C:nucleus"/>
    <property type="evidence" value="ECO:0007669"/>
    <property type="project" value="UniProtKB-SubCell"/>
</dbReference>